<dbReference type="OrthoDB" id="9809720at2"/>
<proteinExistence type="predicted"/>
<dbReference type="InterPro" id="IPR036909">
    <property type="entry name" value="Cyt_c-like_dom_sf"/>
</dbReference>
<evidence type="ECO:0000259" key="6">
    <source>
        <dbReference type="PROSITE" id="PS51007"/>
    </source>
</evidence>
<accession>A0A1V3NDE6</accession>
<evidence type="ECO:0000313" key="7">
    <source>
        <dbReference type="EMBL" id="OOG23127.1"/>
    </source>
</evidence>
<evidence type="ECO:0000256" key="4">
    <source>
        <dbReference type="PROSITE-ProRule" id="PRU00433"/>
    </source>
</evidence>
<keyword evidence="5" id="KW-0472">Membrane</keyword>
<evidence type="ECO:0000313" key="8">
    <source>
        <dbReference type="Proteomes" id="UP000189462"/>
    </source>
</evidence>
<dbReference type="PROSITE" id="PS51007">
    <property type="entry name" value="CYTC"/>
    <property type="match status" value="1"/>
</dbReference>
<keyword evidence="2 4" id="KW-0479">Metal-binding</keyword>
<organism evidence="7 8">
    <name type="scientific">Thioalkalivibrio denitrificans</name>
    <dbReference type="NCBI Taxonomy" id="108003"/>
    <lineage>
        <taxon>Bacteria</taxon>
        <taxon>Pseudomonadati</taxon>
        <taxon>Pseudomonadota</taxon>
        <taxon>Gammaproteobacteria</taxon>
        <taxon>Chromatiales</taxon>
        <taxon>Ectothiorhodospiraceae</taxon>
        <taxon>Thioalkalivibrio</taxon>
    </lineage>
</organism>
<feature type="transmembrane region" description="Helical" evidence="5">
    <location>
        <begin position="12"/>
        <end position="36"/>
    </location>
</feature>
<evidence type="ECO:0000256" key="5">
    <source>
        <dbReference type="SAM" id="Phobius"/>
    </source>
</evidence>
<protein>
    <submittedName>
        <fullName evidence="7">Cytochrome C</fullName>
    </submittedName>
</protein>
<dbReference type="GO" id="GO:0046872">
    <property type="term" value="F:metal ion binding"/>
    <property type="evidence" value="ECO:0007669"/>
    <property type="project" value="UniProtKB-KW"/>
</dbReference>
<keyword evidence="5" id="KW-0812">Transmembrane</keyword>
<dbReference type="GO" id="GO:0020037">
    <property type="term" value="F:heme binding"/>
    <property type="evidence" value="ECO:0007669"/>
    <property type="project" value="InterPro"/>
</dbReference>
<evidence type="ECO:0000256" key="2">
    <source>
        <dbReference type="ARBA" id="ARBA00022723"/>
    </source>
</evidence>
<reference evidence="7 8" key="1">
    <citation type="submission" date="2017-02" db="EMBL/GenBank/DDBJ databases">
        <title>Genomic diversity within the haloalkaliphilic genus Thioalkalivibrio.</title>
        <authorList>
            <person name="Ahn A.-C."/>
            <person name="Meier-Kolthoff J."/>
            <person name="Overmars L."/>
            <person name="Richter M."/>
            <person name="Woyke T."/>
            <person name="Sorokin D.Y."/>
            <person name="Muyzer G."/>
        </authorList>
    </citation>
    <scope>NUCLEOTIDE SEQUENCE [LARGE SCALE GENOMIC DNA]</scope>
    <source>
        <strain evidence="7 8">ALJD</strain>
    </source>
</reference>
<keyword evidence="3 4" id="KW-0408">Iron</keyword>
<name>A0A1V3NDE6_9GAMM</name>
<keyword evidence="5" id="KW-1133">Transmembrane helix</keyword>
<evidence type="ECO:0000256" key="1">
    <source>
        <dbReference type="ARBA" id="ARBA00022617"/>
    </source>
</evidence>
<keyword evidence="8" id="KW-1185">Reference proteome</keyword>
<dbReference type="Gene3D" id="1.10.760.10">
    <property type="entry name" value="Cytochrome c-like domain"/>
    <property type="match status" value="1"/>
</dbReference>
<sequence length="150" mass="16768">MTEGLTKAAARNIFYGGSLFFFLLFAALTVHSHLYIVNVSTDREGFTDSVILGKQVWEQHNCINCHTILGEGAYFGPEIGNVWTRFGGRENPEGARAAIAAWMRAMPTGVPGRRQMPYFEINDEEMDALIDFLQWTDSIDTQGWPPHPSG</sequence>
<evidence type="ECO:0000256" key="3">
    <source>
        <dbReference type="ARBA" id="ARBA00023004"/>
    </source>
</evidence>
<comment type="caution">
    <text evidence="7">The sequence shown here is derived from an EMBL/GenBank/DDBJ whole genome shotgun (WGS) entry which is preliminary data.</text>
</comment>
<gene>
    <name evidence="7" type="ORF">B1C78_12360</name>
</gene>
<dbReference type="EMBL" id="MVBK01000077">
    <property type="protein sequence ID" value="OOG23127.1"/>
    <property type="molecule type" value="Genomic_DNA"/>
</dbReference>
<dbReference type="InterPro" id="IPR009056">
    <property type="entry name" value="Cyt_c-like_dom"/>
</dbReference>
<dbReference type="SUPFAM" id="SSF46626">
    <property type="entry name" value="Cytochrome c"/>
    <property type="match status" value="1"/>
</dbReference>
<dbReference type="STRING" id="108003.B1C78_12360"/>
<dbReference type="GO" id="GO:0009055">
    <property type="term" value="F:electron transfer activity"/>
    <property type="evidence" value="ECO:0007669"/>
    <property type="project" value="InterPro"/>
</dbReference>
<dbReference type="RefSeq" id="WP_077279463.1">
    <property type="nucleotide sequence ID" value="NZ_MVBK01000077.1"/>
</dbReference>
<dbReference type="Pfam" id="PF00034">
    <property type="entry name" value="Cytochrom_C"/>
    <property type="match status" value="1"/>
</dbReference>
<dbReference type="AlphaFoldDB" id="A0A1V3NDE6"/>
<feature type="domain" description="Cytochrome c" evidence="6">
    <location>
        <begin position="48"/>
        <end position="137"/>
    </location>
</feature>
<keyword evidence="1 4" id="KW-0349">Heme</keyword>
<dbReference type="Proteomes" id="UP000189462">
    <property type="component" value="Unassembled WGS sequence"/>
</dbReference>